<dbReference type="GO" id="GO:0042025">
    <property type="term" value="C:host cell nucleus"/>
    <property type="evidence" value="ECO:0007669"/>
    <property type="project" value="UniProtKB-SubCell"/>
</dbReference>
<accession>A0A8A4XE18</accession>
<evidence type="ECO:0000313" key="8">
    <source>
        <dbReference type="EMBL" id="QTE03880.1"/>
    </source>
</evidence>
<dbReference type="EMBL" id="MW046462">
    <property type="protein sequence ID" value="QTE03880.1"/>
    <property type="molecule type" value="Genomic_DNA"/>
</dbReference>
<organism evidence="8">
    <name type="scientific">Turdus pallidus Chaphamaparvovirus</name>
    <dbReference type="NCBI Taxonomy" id="2794492"/>
    <lineage>
        <taxon>Viruses</taxon>
        <taxon>Monodnaviria</taxon>
        <taxon>Shotokuvirae</taxon>
        <taxon>Cossaviricota</taxon>
        <taxon>Quintoviricetes</taxon>
        <taxon>Piccovirales</taxon>
        <taxon>Parvoviridae</taxon>
        <taxon>Hamaparvovirinae</taxon>
        <taxon>Chaphamaparvovirus</taxon>
    </lineage>
</organism>
<dbReference type="InterPro" id="IPR001257">
    <property type="entry name" value="Parvovirus_NS1_helicase"/>
</dbReference>
<feature type="region of interest" description="Disordered" evidence="6">
    <location>
        <begin position="623"/>
        <end position="677"/>
    </location>
</feature>
<proteinExistence type="predicted"/>
<comment type="subcellular location">
    <subcellularLocation>
        <location evidence="1">Host nucleus</location>
    </subcellularLocation>
</comment>
<feature type="compositionally biased region" description="Low complexity" evidence="6">
    <location>
        <begin position="555"/>
        <end position="572"/>
    </location>
</feature>
<feature type="compositionally biased region" description="Low complexity" evidence="6">
    <location>
        <begin position="483"/>
        <end position="519"/>
    </location>
</feature>
<feature type="compositionally biased region" description="Basic residues" evidence="6">
    <location>
        <begin position="626"/>
        <end position="640"/>
    </location>
</feature>
<keyword evidence="5" id="KW-0067">ATP-binding</keyword>
<dbReference type="InterPro" id="IPR027417">
    <property type="entry name" value="P-loop_NTPase"/>
</dbReference>
<dbReference type="GO" id="GO:0005524">
    <property type="term" value="F:ATP binding"/>
    <property type="evidence" value="ECO:0007669"/>
    <property type="project" value="UniProtKB-KW"/>
</dbReference>
<evidence type="ECO:0000256" key="4">
    <source>
        <dbReference type="ARBA" id="ARBA00022741"/>
    </source>
</evidence>
<evidence type="ECO:0000256" key="3">
    <source>
        <dbReference type="ARBA" id="ARBA00022705"/>
    </source>
</evidence>
<reference evidence="8" key="2">
    <citation type="journal article" date="2022" name="Gigascience">
        <title>Parvovirus dark matter in the cloaca of wild birds.</title>
        <authorList>
            <person name="Dai Z."/>
            <person name="Wang H."/>
            <person name="Wu H."/>
            <person name="Zhang Q."/>
            <person name="Ji L."/>
            <person name="Wang X."/>
            <person name="Shen Q."/>
            <person name="Yang S."/>
            <person name="Ma X."/>
            <person name="Shan T."/>
            <person name="Zhang W."/>
        </authorList>
    </citation>
    <scope>NUCLEOTIDE SEQUENCE</scope>
    <source>
        <strain evidence="8">Thr96par07</strain>
    </source>
</reference>
<dbReference type="InterPro" id="IPR014015">
    <property type="entry name" value="Helicase_SF3_DNA-vir"/>
</dbReference>
<feature type="region of interest" description="Disordered" evidence="6">
    <location>
        <begin position="205"/>
        <end position="225"/>
    </location>
</feature>
<dbReference type="Gene3D" id="3.40.50.300">
    <property type="entry name" value="P-loop containing nucleotide triphosphate hydrolases"/>
    <property type="match status" value="1"/>
</dbReference>
<keyword evidence="4" id="KW-0547">Nucleotide-binding</keyword>
<dbReference type="Pfam" id="PF01057">
    <property type="entry name" value="Parvo_NS1"/>
    <property type="match status" value="1"/>
</dbReference>
<evidence type="ECO:0000256" key="5">
    <source>
        <dbReference type="ARBA" id="ARBA00022840"/>
    </source>
</evidence>
<feature type="compositionally biased region" description="Basic and acidic residues" evidence="6">
    <location>
        <begin position="205"/>
        <end position="221"/>
    </location>
</feature>
<dbReference type="GO" id="GO:0019079">
    <property type="term" value="P:viral genome replication"/>
    <property type="evidence" value="ECO:0007669"/>
    <property type="project" value="InterPro"/>
</dbReference>
<dbReference type="PROSITE" id="PS51206">
    <property type="entry name" value="SF3_HELICASE_1"/>
    <property type="match status" value="1"/>
</dbReference>
<keyword evidence="3" id="KW-0235">DNA replication</keyword>
<dbReference type="SUPFAM" id="SSF52540">
    <property type="entry name" value="P-loop containing nucleoside triphosphate hydrolases"/>
    <property type="match status" value="1"/>
</dbReference>
<sequence length="703" mass="78864">MASSECSDQEERAERFRAQLGGRETFEEEEKSRYAHWTCGRMQEIDLPTLFPDEIDLRLDCISMASWVCTVLRLSYVDIPLESHHHGNPVPYANWLLTAFGPNARWICILEYSPKGIVHAHCMIQTLQRTDNCSRTLKNAGKNICDYSSYKMQTEILKASSCKSGRGMLCYMLKNPSKVVTSTKEDLITCYNVRNQGLHLPYKQKHDAREAERQQHKRALEQGDISPDTGNDLTTYCLTQMINAGKALTLEELCTRDPEGIKKYLHRQNLSKILTQCGTYYEATKNSWNPYSEQKWLGLPKKHENIHKYLFYQRIDVQTFDFSFYQWLYKKHSKRNTLILQGPSNTGKSSFIKGLLEALGPNVAHICNGTFPFQGMSKKCMIAVWEEPLLSSTESEKAKQILGGEPTSVAVKFCPPAHVDRTPVLITTNHDLWRYCTQEKEAIKNRCFIFKCGNRISSEHLTESKRGLNSRCYCGCGDLSGSSQESSNCSGSDSSSQSDPEDTGGPASDPGSPSSGSSSCRVPDGYGNSSSTTEVGWSHYRISGGNIISAEIGCSNPTRSNSSSSTTADNNNRPSRHHRSSNTDHRVPGTKRPSAEFVDGLGKRRRHLRTNIGSYGSLRRLGGRLLGRRRGRSPSRRSRRGSQETDPILQLVGSDPHFGDPGGSEIQGESSLDRETGTTCSLEVPTIEDWKHYCAYLTYKYDH</sequence>
<protein>
    <submittedName>
        <fullName evidence="8">Nonstructural protein 1</fullName>
    </submittedName>
</protein>
<feature type="region of interest" description="Disordered" evidence="6">
    <location>
        <begin position="553"/>
        <end position="603"/>
    </location>
</feature>
<evidence type="ECO:0000256" key="6">
    <source>
        <dbReference type="SAM" id="MobiDB-lite"/>
    </source>
</evidence>
<keyword evidence="2" id="KW-1048">Host nucleus</keyword>
<reference evidence="8" key="1">
    <citation type="submission" date="2020-09" db="EMBL/GenBank/DDBJ databases">
        <authorList>
            <person name="Dai Z."/>
            <person name="Yang S."/>
            <person name="Zhang W."/>
        </authorList>
    </citation>
    <scope>NUCLEOTIDE SEQUENCE</scope>
    <source>
        <strain evidence="8">Thr96par07</strain>
    </source>
</reference>
<feature type="domain" description="SF3 helicase" evidence="7">
    <location>
        <begin position="316"/>
        <end position="465"/>
    </location>
</feature>
<evidence type="ECO:0000256" key="1">
    <source>
        <dbReference type="ARBA" id="ARBA00004147"/>
    </source>
</evidence>
<evidence type="ECO:0000259" key="7">
    <source>
        <dbReference type="PROSITE" id="PS51206"/>
    </source>
</evidence>
<feature type="region of interest" description="Disordered" evidence="6">
    <location>
        <begin position="483"/>
        <end position="536"/>
    </location>
</feature>
<dbReference type="GO" id="GO:0006260">
    <property type="term" value="P:DNA replication"/>
    <property type="evidence" value="ECO:0007669"/>
    <property type="project" value="UniProtKB-KW"/>
</dbReference>
<name>A0A8A4XE18_9VIRU</name>
<evidence type="ECO:0000256" key="2">
    <source>
        <dbReference type="ARBA" id="ARBA00022562"/>
    </source>
</evidence>